<evidence type="ECO:0000256" key="2">
    <source>
        <dbReference type="ARBA" id="ARBA00022475"/>
    </source>
</evidence>
<dbReference type="SUPFAM" id="SSF48317">
    <property type="entry name" value="Acid phosphatase/Vanadium-dependent haloperoxidase"/>
    <property type="match status" value="1"/>
</dbReference>
<dbReference type="GO" id="GO:0016787">
    <property type="term" value="F:hydrolase activity"/>
    <property type="evidence" value="ECO:0007669"/>
    <property type="project" value="UniProtKB-KW"/>
</dbReference>
<evidence type="ECO:0000256" key="5">
    <source>
        <dbReference type="ARBA" id="ARBA00022989"/>
    </source>
</evidence>
<accession>A0A172ZEU2</accession>
<dbReference type="EMBL" id="CP013023">
    <property type="protein sequence ID" value="ANF96138.1"/>
    <property type="molecule type" value="Genomic_DNA"/>
</dbReference>
<name>A0A172ZEU2_9BACL</name>
<dbReference type="Proteomes" id="UP000078148">
    <property type="component" value="Chromosome"/>
</dbReference>
<dbReference type="Gene3D" id="1.20.144.10">
    <property type="entry name" value="Phosphatidic acid phosphatase type 2/haloperoxidase"/>
    <property type="match status" value="1"/>
</dbReference>
<dbReference type="PANTHER" id="PTHR14969:SF62">
    <property type="entry name" value="DECAPRENYLPHOSPHORYL-5-PHOSPHORIBOSE PHOSPHATASE RV3807C-RELATED"/>
    <property type="match status" value="1"/>
</dbReference>
<feature type="transmembrane region" description="Helical" evidence="7">
    <location>
        <begin position="31"/>
        <end position="55"/>
    </location>
</feature>
<comment type="subcellular location">
    <subcellularLocation>
        <location evidence="1">Cell membrane</location>
        <topology evidence="1">Multi-pass membrane protein</topology>
    </subcellularLocation>
</comment>
<evidence type="ECO:0000256" key="6">
    <source>
        <dbReference type="ARBA" id="ARBA00023136"/>
    </source>
</evidence>
<evidence type="ECO:0000313" key="9">
    <source>
        <dbReference type="EMBL" id="ANF96138.1"/>
    </source>
</evidence>
<dbReference type="AlphaFoldDB" id="A0A172ZEU2"/>
<gene>
    <name evidence="9" type="ORF">AR543_09100</name>
</gene>
<evidence type="ECO:0000256" key="3">
    <source>
        <dbReference type="ARBA" id="ARBA00022692"/>
    </source>
</evidence>
<dbReference type="PANTHER" id="PTHR14969">
    <property type="entry name" value="SPHINGOSINE-1-PHOSPHATE PHOSPHOHYDROLASE"/>
    <property type="match status" value="1"/>
</dbReference>
<keyword evidence="10" id="KW-1185">Reference proteome</keyword>
<dbReference type="KEGG" id="pbv:AR543_09100"/>
<organism evidence="9 10">
    <name type="scientific">Paenibacillus bovis</name>
    <dbReference type="NCBI Taxonomy" id="1616788"/>
    <lineage>
        <taxon>Bacteria</taxon>
        <taxon>Bacillati</taxon>
        <taxon>Bacillota</taxon>
        <taxon>Bacilli</taxon>
        <taxon>Bacillales</taxon>
        <taxon>Paenibacillaceae</taxon>
        <taxon>Paenibacillus</taxon>
    </lineage>
</organism>
<feature type="transmembrane region" description="Helical" evidence="7">
    <location>
        <begin position="156"/>
        <end position="174"/>
    </location>
</feature>
<dbReference type="OrthoDB" id="9789113at2"/>
<reference evidence="10" key="1">
    <citation type="submission" date="2015-10" db="EMBL/GenBank/DDBJ databases">
        <title>Genome of Paenibacillus bovis sp. nov.</title>
        <authorList>
            <person name="Wu Z."/>
            <person name="Gao C."/>
            <person name="Liu Z."/>
            <person name="Zheng H."/>
        </authorList>
    </citation>
    <scope>NUCLEOTIDE SEQUENCE [LARGE SCALE GENOMIC DNA]</scope>
    <source>
        <strain evidence="10">BD3526</strain>
    </source>
</reference>
<dbReference type="InterPro" id="IPR036938">
    <property type="entry name" value="PAP2/HPO_sf"/>
</dbReference>
<feature type="domain" description="Phosphatidic acid phosphatase type 2/haloperoxidase" evidence="8">
    <location>
        <begin position="62"/>
        <end position="171"/>
    </location>
</feature>
<reference evidence="9 10" key="2">
    <citation type="journal article" date="2016" name="Int. J. Syst. Evol. Microbiol.">
        <title>Paenibacillus bovis sp. nov., isolated from raw yak (Bos grunniens) milk.</title>
        <authorList>
            <person name="Gao C."/>
            <person name="Han J."/>
            <person name="Liu Z."/>
            <person name="Xu X."/>
            <person name="Hang F."/>
            <person name="Wu Z."/>
        </authorList>
    </citation>
    <scope>NUCLEOTIDE SEQUENCE [LARGE SCALE GENOMIC DNA]</scope>
    <source>
        <strain evidence="9 10">BD3526</strain>
    </source>
</reference>
<evidence type="ECO:0000259" key="8">
    <source>
        <dbReference type="SMART" id="SM00014"/>
    </source>
</evidence>
<proteinExistence type="predicted"/>
<evidence type="ECO:0000256" key="1">
    <source>
        <dbReference type="ARBA" id="ARBA00004651"/>
    </source>
</evidence>
<sequence>MRQFLIRLQTMEQYIFRWFNTRLHNRFLNIFFYYLTNLGGATFTIIATLAIWLLAPAPWDQAGLHAAVALAVSHIPVAIAKKLYPRIRPYLAIPETITFRNPLTDHSFPSGHTTAVFSVTVPFMLMDVHTIPFLLPLALIVAVSRMYLGLHYPSDVLVGALIGSAVAFGTVALWP</sequence>
<dbReference type="InterPro" id="IPR000326">
    <property type="entry name" value="PAP2/HPO"/>
</dbReference>
<dbReference type="GO" id="GO:0005886">
    <property type="term" value="C:plasma membrane"/>
    <property type="evidence" value="ECO:0007669"/>
    <property type="project" value="UniProtKB-SubCell"/>
</dbReference>
<keyword evidence="5 7" id="KW-1133">Transmembrane helix</keyword>
<dbReference type="RefSeq" id="WP_060533738.1">
    <property type="nucleotide sequence ID" value="NZ_CP013023.1"/>
</dbReference>
<evidence type="ECO:0000256" key="7">
    <source>
        <dbReference type="SAM" id="Phobius"/>
    </source>
</evidence>
<protein>
    <submittedName>
        <fullName evidence="9">Phosphoesterase</fullName>
    </submittedName>
</protein>
<dbReference type="STRING" id="1616788.AR543_09100"/>
<keyword evidence="4" id="KW-0378">Hydrolase</keyword>
<dbReference type="SMART" id="SM00014">
    <property type="entry name" value="acidPPc"/>
    <property type="match status" value="1"/>
</dbReference>
<evidence type="ECO:0000313" key="10">
    <source>
        <dbReference type="Proteomes" id="UP000078148"/>
    </source>
</evidence>
<keyword evidence="3 7" id="KW-0812">Transmembrane</keyword>
<evidence type="ECO:0000256" key="4">
    <source>
        <dbReference type="ARBA" id="ARBA00022801"/>
    </source>
</evidence>
<dbReference type="Pfam" id="PF01569">
    <property type="entry name" value="PAP2"/>
    <property type="match status" value="1"/>
</dbReference>
<keyword evidence="6 7" id="KW-0472">Membrane</keyword>
<keyword evidence="2" id="KW-1003">Cell membrane</keyword>